<dbReference type="AlphaFoldDB" id="A0A9X0A7Z6"/>
<evidence type="ECO:0000313" key="4">
    <source>
        <dbReference type="EMBL" id="KAJ8057910.1"/>
    </source>
</evidence>
<name>A0A9X0A7Z6_9HELO</name>
<evidence type="ECO:0000256" key="3">
    <source>
        <dbReference type="SAM" id="Phobius"/>
    </source>
</evidence>
<comment type="caution">
    <text evidence="4">The sequence shown here is derived from an EMBL/GenBank/DDBJ whole genome shotgun (WGS) entry which is preliminary data.</text>
</comment>
<feature type="region of interest" description="Disordered" evidence="2">
    <location>
        <begin position="148"/>
        <end position="192"/>
    </location>
</feature>
<keyword evidence="3" id="KW-0812">Transmembrane</keyword>
<feature type="compositionally biased region" description="Basic and acidic residues" evidence="2">
    <location>
        <begin position="148"/>
        <end position="179"/>
    </location>
</feature>
<feature type="region of interest" description="Disordered" evidence="2">
    <location>
        <begin position="440"/>
        <end position="576"/>
    </location>
</feature>
<organism evidence="4 5">
    <name type="scientific">Sclerotinia nivalis</name>
    <dbReference type="NCBI Taxonomy" id="352851"/>
    <lineage>
        <taxon>Eukaryota</taxon>
        <taxon>Fungi</taxon>
        <taxon>Dikarya</taxon>
        <taxon>Ascomycota</taxon>
        <taxon>Pezizomycotina</taxon>
        <taxon>Leotiomycetes</taxon>
        <taxon>Helotiales</taxon>
        <taxon>Sclerotiniaceae</taxon>
        <taxon>Sclerotinia</taxon>
    </lineage>
</organism>
<protein>
    <submittedName>
        <fullName evidence="4">Uncharacterized protein</fullName>
    </submittedName>
</protein>
<keyword evidence="1" id="KW-0175">Coiled coil</keyword>
<keyword evidence="3" id="KW-1133">Transmembrane helix</keyword>
<keyword evidence="3" id="KW-0472">Membrane</keyword>
<feature type="compositionally biased region" description="Pro residues" evidence="2">
    <location>
        <begin position="24"/>
        <end position="34"/>
    </location>
</feature>
<gene>
    <name evidence="4" type="ORF">OCU04_013091</name>
</gene>
<sequence>MSIQYGREPLRREKPPRERDDPLTRPPDFPPTPPGRDHLSPEARAWEESLDALDKQLDYEDIHGPGTSQHPGSTWEYIPSDPPSKDVPQSKGAARRALLDEAKDRIMLEVKRDFAAQGRTYRLALSESSESSEEEKVTDFRSFVNVTRKRDAKEHARGDRGEDSFDRPAFDASEEKKDSSIGARIGRKDEENQKLKEDLLDEWARRLEGMLEEEHISSDSESEGRDAPERLLKKVADLEKKKKKVEIVDPRTETTDEKGGVHWLDALHAEKLSPSEFKARMDAKVQEYDRSYKNTQREDAERTARTDQWRHLTQKIAAAREQRMELLERHAAWNEARKPKYPEYESAQEKQRARQRRYDLAFYQNKANMDRVSSWGQGNDGDDHLVHNRGAAGGDGGRHSAGGRCPIHNEPRSPGSATEHNIPWDKITQGLKMMGASEGGERIAPYAGGQRPFHNEPESSSSAAEDTKLLNVSNVNNASSIRPDAGGRCPFSNEPQPQTPVSAAEHNKPWDKIDDKSSMAGAGGSGARASPYAGGRRPFYGESESSSGVAEELREQSDQNERKESENPSSNPEDAIQNYPLSFSDIIVNDPSPQNYGVEWSWKLIFVIIVTGMLLGALAVRLKLSTNDRWNNSEKSAWGMGRTID</sequence>
<proteinExistence type="predicted"/>
<evidence type="ECO:0000256" key="1">
    <source>
        <dbReference type="SAM" id="Coils"/>
    </source>
</evidence>
<dbReference type="EMBL" id="JAPEIS010000018">
    <property type="protein sequence ID" value="KAJ8057910.1"/>
    <property type="molecule type" value="Genomic_DNA"/>
</dbReference>
<dbReference type="Proteomes" id="UP001152300">
    <property type="component" value="Unassembled WGS sequence"/>
</dbReference>
<dbReference type="OrthoDB" id="3543271at2759"/>
<feature type="region of interest" description="Disordered" evidence="2">
    <location>
        <begin position="1"/>
        <end position="94"/>
    </location>
</feature>
<accession>A0A9X0A7Z6</accession>
<feature type="compositionally biased region" description="Basic and acidic residues" evidence="2">
    <location>
        <begin position="551"/>
        <end position="566"/>
    </location>
</feature>
<feature type="compositionally biased region" description="Low complexity" evidence="2">
    <location>
        <begin position="527"/>
        <end position="550"/>
    </location>
</feature>
<evidence type="ECO:0000313" key="5">
    <source>
        <dbReference type="Proteomes" id="UP001152300"/>
    </source>
</evidence>
<feature type="compositionally biased region" description="Basic and acidic residues" evidence="2">
    <location>
        <begin position="8"/>
        <end position="23"/>
    </location>
</feature>
<feature type="region of interest" description="Disordered" evidence="2">
    <location>
        <begin position="385"/>
        <end position="423"/>
    </location>
</feature>
<keyword evidence="5" id="KW-1185">Reference proteome</keyword>
<feature type="coiled-coil region" evidence="1">
    <location>
        <begin position="278"/>
        <end position="336"/>
    </location>
</feature>
<feature type="compositionally biased region" description="Basic and acidic residues" evidence="2">
    <location>
        <begin position="505"/>
        <end position="517"/>
    </location>
</feature>
<feature type="transmembrane region" description="Helical" evidence="3">
    <location>
        <begin position="600"/>
        <end position="620"/>
    </location>
</feature>
<feature type="compositionally biased region" description="Low complexity" evidence="2">
    <location>
        <begin position="471"/>
        <end position="480"/>
    </location>
</feature>
<evidence type="ECO:0000256" key="2">
    <source>
        <dbReference type="SAM" id="MobiDB-lite"/>
    </source>
</evidence>
<reference evidence="4" key="1">
    <citation type="submission" date="2022-11" db="EMBL/GenBank/DDBJ databases">
        <title>Genome Resource of Sclerotinia nivalis Strain SnTB1, a Plant Pathogen Isolated from American Ginseng.</title>
        <authorList>
            <person name="Fan S."/>
        </authorList>
    </citation>
    <scope>NUCLEOTIDE SEQUENCE</scope>
    <source>
        <strain evidence="4">SnTB1</strain>
    </source>
</reference>
<feature type="compositionally biased region" description="Basic and acidic residues" evidence="2">
    <location>
        <begin position="35"/>
        <end position="63"/>
    </location>
</feature>